<dbReference type="Gramene" id="PAN49181">
    <property type="protein sequence ID" value="PAN49181"/>
    <property type="gene ID" value="PAHAL_9G432800"/>
</dbReference>
<proteinExistence type="predicted"/>
<gene>
    <name evidence="4" type="ORF">PAHAL_9G432800</name>
</gene>
<keyword evidence="2" id="KW-1133">Transmembrane helix</keyword>
<organism evidence="4">
    <name type="scientific">Panicum hallii</name>
    <dbReference type="NCBI Taxonomy" id="206008"/>
    <lineage>
        <taxon>Eukaryota</taxon>
        <taxon>Viridiplantae</taxon>
        <taxon>Streptophyta</taxon>
        <taxon>Embryophyta</taxon>
        <taxon>Tracheophyta</taxon>
        <taxon>Spermatophyta</taxon>
        <taxon>Magnoliopsida</taxon>
        <taxon>Liliopsida</taxon>
        <taxon>Poales</taxon>
        <taxon>Poaceae</taxon>
        <taxon>PACMAD clade</taxon>
        <taxon>Panicoideae</taxon>
        <taxon>Panicodae</taxon>
        <taxon>Paniceae</taxon>
        <taxon>Panicinae</taxon>
        <taxon>Panicum</taxon>
        <taxon>Panicum sect. Panicum</taxon>
    </lineage>
</organism>
<accession>A0A2S3IPR5</accession>
<feature type="signal peptide" evidence="3">
    <location>
        <begin position="1"/>
        <end position="29"/>
    </location>
</feature>
<feature type="transmembrane region" description="Helical" evidence="2">
    <location>
        <begin position="66"/>
        <end position="86"/>
    </location>
</feature>
<evidence type="ECO:0000256" key="2">
    <source>
        <dbReference type="SAM" id="Phobius"/>
    </source>
</evidence>
<evidence type="ECO:0000313" key="4">
    <source>
        <dbReference type="EMBL" id="PAN49181.1"/>
    </source>
</evidence>
<feature type="compositionally biased region" description="Basic residues" evidence="1">
    <location>
        <begin position="143"/>
        <end position="153"/>
    </location>
</feature>
<reference evidence="4" key="1">
    <citation type="submission" date="2018-04" db="EMBL/GenBank/DDBJ databases">
        <title>WGS assembly of Panicum hallii.</title>
        <authorList>
            <person name="Lovell J."/>
            <person name="Jenkins J."/>
            <person name="Lowry D."/>
            <person name="Mamidi S."/>
            <person name="Sreedasyam A."/>
            <person name="Weng X."/>
            <person name="Barry K."/>
            <person name="Bonette J."/>
            <person name="Campitelli B."/>
            <person name="Daum C."/>
            <person name="Gordon S."/>
            <person name="Gould B."/>
            <person name="Lipzen A."/>
            <person name="Macqueen A."/>
            <person name="Palacio-Mejia J."/>
            <person name="Plott C."/>
            <person name="Shakirov E."/>
            <person name="Shu S."/>
            <person name="Yoshinaga Y."/>
            <person name="Zane M."/>
            <person name="Rokhsar D."/>
            <person name="Grimwood J."/>
            <person name="Schmutz J."/>
            <person name="Juenger T."/>
        </authorList>
    </citation>
    <scope>NUCLEOTIDE SEQUENCE [LARGE SCALE GENOMIC DNA]</scope>
    <source>
        <strain evidence="4">FIL2</strain>
    </source>
</reference>
<name>A0A2S3IPR5_9POAL</name>
<feature type="chain" id="PRO_5015633700" description="DUF4408 domain-containing protein" evidence="3">
    <location>
        <begin position="30"/>
        <end position="279"/>
    </location>
</feature>
<dbReference type="EMBL" id="CM008054">
    <property type="protein sequence ID" value="PAN49181.1"/>
    <property type="molecule type" value="Genomic_DNA"/>
</dbReference>
<evidence type="ECO:0008006" key="5">
    <source>
        <dbReference type="Google" id="ProtNLM"/>
    </source>
</evidence>
<keyword evidence="3" id="KW-0732">Signal</keyword>
<sequence length="279" mass="29958">MASAEARAAALLFSCSAVAFLLLAREAVLQPHRRRGGDLADLLLAALDSLLPEGRGLLDLATRRNMVLLCHAILVVILMDAGVLGAPARRRGAASAAGAGVEQGACAAPAHLAHAPGRSAVVWRRQRSSARTKSAGADESGRRLGKRQPRRSPRPAAAAALTVEPEQAERQPMVGREIVPVEKAPRICLLDDDRDRAAVVELEQLAPASATDARTDSDRAIIVAGDERNGIAEAEEMEGVELADDRRFDEFIEKQWSKIRQESLQLVRAAPQQQAITTW</sequence>
<dbReference type="AlphaFoldDB" id="A0A2S3IPR5"/>
<keyword evidence="2" id="KW-0472">Membrane</keyword>
<evidence type="ECO:0000256" key="1">
    <source>
        <dbReference type="SAM" id="MobiDB-lite"/>
    </source>
</evidence>
<protein>
    <recommendedName>
        <fullName evidence="5">DUF4408 domain-containing protein</fullName>
    </recommendedName>
</protein>
<feature type="region of interest" description="Disordered" evidence="1">
    <location>
        <begin position="118"/>
        <end position="171"/>
    </location>
</feature>
<keyword evidence="2" id="KW-0812">Transmembrane</keyword>
<evidence type="ECO:0000256" key="3">
    <source>
        <dbReference type="SAM" id="SignalP"/>
    </source>
</evidence>
<dbReference type="Proteomes" id="UP000243499">
    <property type="component" value="Chromosome 9"/>
</dbReference>